<evidence type="ECO:0000313" key="12">
    <source>
        <dbReference type="EMBL" id="CAD7459513.1"/>
    </source>
</evidence>
<reference evidence="12" key="1">
    <citation type="submission" date="2020-11" db="EMBL/GenBank/DDBJ databases">
        <authorList>
            <person name="Tran Van P."/>
        </authorList>
    </citation>
    <scope>NUCLEOTIDE SEQUENCE</scope>
</reference>
<accession>A0A7R9NX64</accession>
<dbReference type="PROSITE" id="PS51885">
    <property type="entry name" value="NEPRILYSIN"/>
    <property type="match status" value="1"/>
</dbReference>
<evidence type="ECO:0000256" key="2">
    <source>
        <dbReference type="ARBA" id="ARBA00004401"/>
    </source>
</evidence>
<proteinExistence type="inferred from homology"/>
<dbReference type="GO" id="GO:0016485">
    <property type="term" value="P:protein processing"/>
    <property type="evidence" value="ECO:0007669"/>
    <property type="project" value="TreeGrafter"/>
</dbReference>
<dbReference type="SUPFAM" id="SSF55486">
    <property type="entry name" value="Metalloproteases ('zincins'), catalytic domain"/>
    <property type="match status" value="1"/>
</dbReference>
<name>A0A7R9NX64_9NEOP</name>
<evidence type="ECO:0000256" key="5">
    <source>
        <dbReference type="ARBA" id="ARBA00022723"/>
    </source>
</evidence>
<dbReference type="GO" id="GO:0046872">
    <property type="term" value="F:metal ion binding"/>
    <property type="evidence" value="ECO:0007669"/>
    <property type="project" value="UniProtKB-KW"/>
</dbReference>
<evidence type="ECO:0000256" key="8">
    <source>
        <dbReference type="ARBA" id="ARBA00023049"/>
    </source>
</evidence>
<evidence type="ECO:0000256" key="6">
    <source>
        <dbReference type="ARBA" id="ARBA00022801"/>
    </source>
</evidence>
<comment type="subcellular location">
    <subcellularLocation>
        <location evidence="2">Cell membrane</location>
        <topology evidence="2">Single-pass type II membrane protein</topology>
    </subcellularLocation>
</comment>
<dbReference type="Pfam" id="PF01431">
    <property type="entry name" value="Peptidase_M13"/>
    <property type="match status" value="1"/>
</dbReference>
<dbReference type="InterPro" id="IPR018497">
    <property type="entry name" value="Peptidase_M13_C"/>
</dbReference>
<keyword evidence="7" id="KW-0862">Zinc</keyword>
<feature type="region of interest" description="Disordered" evidence="9">
    <location>
        <begin position="590"/>
        <end position="613"/>
    </location>
</feature>
<feature type="region of interest" description="Disordered" evidence="9">
    <location>
        <begin position="97"/>
        <end position="138"/>
    </location>
</feature>
<sequence>MYPAFSLLQQRTGEEGRPTTKFPEQTDISQPYPKPTKQWHHKSSQSPINGVTTIFSSTTEDTKEDLSESIQFGRLSQNTTNGTTTISTITYGETNEETWKTASSSRPSVRPISSTASVSTTTTSGPNEDNLETASSSRYSQTIITDSTPIVRETDGSSVEIIQYERSSQSKIDDTTITDPITENIFEQIYSSLDTKNTINVTATSTPTTEKTNGDILEPVYSKIYSQISSNLTPPTPTSEAILEPVYSQIYSQSRSNGATTPTPTSEDILEPVYSQIYSQSRNNGTTTPTPTSEDILEPVYSQIYSQSRNNGTTTPTPTSEDILEPVYSKIYSQNINNGTTTPTPTSEDILEPVYSQIYSQSTANVTTPPTPTSEDILEPVYSQIYSQSTANVTTPPTPVSEDILEPVYSQIYSQSTANVTTPPTPKSEDILEPVYSKMYFQSTTTILAPPTKETDEGSSENKPFARLSLNTVNETVTVSTITTEETNEDISKTMYSSALTTDKDSLKLATSQTLESIETLPNNSFTSLYSSSFTTKTLTNESAVAVEETSHSLPKTVAYTDQTTNTPLTALQYTTTPLTEVLGRRTSDHDPAYYFSRTPSETSTGPQEIKESSTYRQFQYASYYENSNSLEDTTEFSVLDHEIEPTPLTRVDIDFEREPTEFDESEESEYMSSDMLEAESSSIPIVIFSTPLTLSYDESIRSTTNPSSSSPPSTTKTMDVIEAISPTIKETNTVCNSSECKMLASRILSLMNHDTDRCEDFYEYACGGLRSNQALLEDDSTEDVWRRIRKSSIHLSWEQVPLSRLLQPIMGAYLECSHAHYMRSGQFMGPMTSRSPSIPVITGPLGNPPTLVSFHRWEELAPISGSAGRSRGMEKIEESSNDAFRKFRSMYSSCMSYEEVNETMRVDQARNVLYEVGWIQNKTSWDFTQLIYDLLIHHSSPLFDVMLDVNGRNPSKFSLKLVTPVHKSFFRSELPADVQRCTPNIKKYDHSFINMSAIYDKYSECTEDFPAESEVRHSLLSKEYELMTVDELQTAFSMVDWKILFSKLLDRPISPDLQIQVYFKSYFSSLFSELPHMDERILLAMFAHDLYVDLVQPRSPCGLDGYCLRVASALMEDVSSALYLNTYHPDELASRQGTMLEIFEHLRRKMGEQLSVADWMTDASRSATVVKLNNLTLAMDGGLSVFGNDTFLNQRLAGVDVDESNYFINSIQLQKRYRRIIYSVYDKDPSQPEQMSQLNAQSILQRFHCKWLQEGSMNIPFLDTVVPYAMTPSPPEDEAYPWFAKMADLGTLIARQIALHYDATAIPFGLLQEPFYHITYPRYTLMAGIGNVIAHEISHHFDNAGIQYGPEGKGSELLSKDNDEMTTYTLMEDCYSNLFTYSRNWTLPDERVVGLKLNPELSMNERIADQMALQLALEAYRDTNFGMTENVLPWLDMDKKQLYFLSLAQVRALNSPTPLNQKIREWPRTHRVVIKSCVFLRLAVRTDPLQGCNFAVMPAALPIDGGIDTIETSCPSQPKGHMLIGSMPHYTRKQGVIFSWTQVRSSQLQSSALPDLSVKQWVWNEVKLSLGLGGVRARTRGLDAAIGHGPPHADTLPLHYTGRYRGG</sequence>
<keyword evidence="5" id="KW-0479">Metal-binding</keyword>
<dbReference type="Pfam" id="PF05649">
    <property type="entry name" value="Peptidase_M13_N"/>
    <property type="match status" value="1"/>
</dbReference>
<evidence type="ECO:0000256" key="7">
    <source>
        <dbReference type="ARBA" id="ARBA00022833"/>
    </source>
</evidence>
<feature type="region of interest" description="Disordered" evidence="9">
    <location>
        <begin position="1"/>
        <end position="50"/>
    </location>
</feature>
<dbReference type="InterPro" id="IPR042089">
    <property type="entry name" value="Peptidase_M13_dom_2"/>
</dbReference>
<evidence type="ECO:0000259" key="10">
    <source>
        <dbReference type="Pfam" id="PF01431"/>
    </source>
</evidence>
<organism evidence="12">
    <name type="scientific">Timema tahoe</name>
    <dbReference type="NCBI Taxonomy" id="61484"/>
    <lineage>
        <taxon>Eukaryota</taxon>
        <taxon>Metazoa</taxon>
        <taxon>Ecdysozoa</taxon>
        <taxon>Arthropoda</taxon>
        <taxon>Hexapoda</taxon>
        <taxon>Insecta</taxon>
        <taxon>Pterygota</taxon>
        <taxon>Neoptera</taxon>
        <taxon>Polyneoptera</taxon>
        <taxon>Phasmatodea</taxon>
        <taxon>Timematodea</taxon>
        <taxon>Timematoidea</taxon>
        <taxon>Timematidae</taxon>
        <taxon>Timema</taxon>
    </lineage>
</organism>
<dbReference type="Gene3D" id="1.10.1380.10">
    <property type="entry name" value="Neutral endopeptidase , domain2"/>
    <property type="match status" value="1"/>
</dbReference>
<comment type="cofactor">
    <cofactor evidence="1">
        <name>Zn(2+)</name>
        <dbReference type="ChEBI" id="CHEBI:29105"/>
    </cofactor>
</comment>
<evidence type="ECO:0000256" key="3">
    <source>
        <dbReference type="ARBA" id="ARBA00007357"/>
    </source>
</evidence>
<feature type="domain" description="Peptidase M13 C-terminal" evidence="10">
    <location>
        <begin position="1306"/>
        <end position="1453"/>
    </location>
</feature>
<dbReference type="PANTHER" id="PTHR11733:SF240">
    <property type="entry name" value="GH14155P-RELATED"/>
    <property type="match status" value="1"/>
</dbReference>
<comment type="similarity">
    <text evidence="3">Belongs to the peptidase M13 family.</text>
</comment>
<dbReference type="EMBL" id="OE002920">
    <property type="protein sequence ID" value="CAD7459513.1"/>
    <property type="molecule type" value="Genomic_DNA"/>
</dbReference>
<feature type="compositionally biased region" description="Polar residues" evidence="9">
    <location>
        <begin position="598"/>
        <end position="608"/>
    </location>
</feature>
<dbReference type="Gene3D" id="3.40.390.10">
    <property type="entry name" value="Collagenase (Catalytic Domain)"/>
    <property type="match status" value="2"/>
</dbReference>
<feature type="domain" description="Peptidase M13 N-terminal" evidence="11">
    <location>
        <begin position="879"/>
        <end position="1177"/>
    </location>
</feature>
<dbReference type="InterPro" id="IPR024079">
    <property type="entry name" value="MetalloPept_cat_dom_sf"/>
</dbReference>
<keyword evidence="8" id="KW-0482">Metalloprotease</keyword>
<evidence type="ECO:0008006" key="13">
    <source>
        <dbReference type="Google" id="ProtNLM"/>
    </source>
</evidence>
<dbReference type="PRINTS" id="PR00786">
    <property type="entry name" value="NEPRILYSIN"/>
</dbReference>
<keyword evidence="4" id="KW-0645">Protease</keyword>
<gene>
    <name evidence="12" type="ORF">TTEB3V08_LOCUS7465</name>
</gene>
<keyword evidence="6" id="KW-0378">Hydrolase</keyword>
<feature type="compositionally biased region" description="Low complexity" evidence="9">
    <location>
        <begin position="103"/>
        <end position="124"/>
    </location>
</feature>
<dbReference type="InterPro" id="IPR000718">
    <property type="entry name" value="Peptidase_M13"/>
</dbReference>
<evidence type="ECO:0000256" key="4">
    <source>
        <dbReference type="ARBA" id="ARBA00022670"/>
    </source>
</evidence>
<evidence type="ECO:0000256" key="9">
    <source>
        <dbReference type="SAM" id="MobiDB-lite"/>
    </source>
</evidence>
<evidence type="ECO:0000256" key="1">
    <source>
        <dbReference type="ARBA" id="ARBA00001947"/>
    </source>
</evidence>
<dbReference type="GO" id="GO:0005886">
    <property type="term" value="C:plasma membrane"/>
    <property type="evidence" value="ECO:0007669"/>
    <property type="project" value="UniProtKB-SubCell"/>
</dbReference>
<dbReference type="InterPro" id="IPR008753">
    <property type="entry name" value="Peptidase_M13_N"/>
</dbReference>
<evidence type="ECO:0000259" key="11">
    <source>
        <dbReference type="Pfam" id="PF05649"/>
    </source>
</evidence>
<dbReference type="GO" id="GO:0004222">
    <property type="term" value="F:metalloendopeptidase activity"/>
    <property type="evidence" value="ECO:0007669"/>
    <property type="project" value="InterPro"/>
</dbReference>
<protein>
    <recommendedName>
        <fullName evidence="13">Peptidase M13 N-terminal domain-containing protein</fullName>
    </recommendedName>
</protein>
<dbReference type="PANTHER" id="PTHR11733">
    <property type="entry name" value="ZINC METALLOPROTEASE FAMILY M13 NEPRILYSIN-RELATED"/>
    <property type="match status" value="1"/>
</dbReference>